<dbReference type="InterPro" id="IPR051815">
    <property type="entry name" value="Molybdate_resp_trans_reg"/>
</dbReference>
<dbReference type="EMBL" id="FORC01000001">
    <property type="protein sequence ID" value="SFI41951.1"/>
    <property type="molecule type" value="Genomic_DNA"/>
</dbReference>
<protein>
    <submittedName>
        <fullName evidence="8">Molybdate transport system regulatory protein</fullName>
    </submittedName>
</protein>
<dbReference type="RefSeq" id="WP_074881551.1">
    <property type="nucleotide sequence ID" value="NZ_FORC01000001.1"/>
</dbReference>
<organism evidence="8 9">
    <name type="scientific">Phytopseudomonas argentinensis</name>
    <dbReference type="NCBI Taxonomy" id="289370"/>
    <lineage>
        <taxon>Bacteria</taxon>
        <taxon>Pseudomonadati</taxon>
        <taxon>Pseudomonadota</taxon>
        <taxon>Gammaproteobacteria</taxon>
        <taxon>Pseudomonadales</taxon>
        <taxon>Pseudomonadaceae</taxon>
        <taxon>Phytopseudomonas</taxon>
    </lineage>
</organism>
<evidence type="ECO:0000259" key="7">
    <source>
        <dbReference type="PROSITE" id="PS51866"/>
    </source>
</evidence>
<dbReference type="SUPFAM" id="SSF46785">
    <property type="entry name" value="Winged helix' DNA-binding domain"/>
    <property type="match status" value="1"/>
</dbReference>
<dbReference type="InterPro" id="IPR008995">
    <property type="entry name" value="Mo/tungstate-bd_C_term_dom"/>
</dbReference>
<dbReference type="PANTHER" id="PTHR30432:SF1">
    <property type="entry name" value="DNA-BINDING TRANSCRIPTIONAL DUAL REGULATOR MODE"/>
    <property type="match status" value="1"/>
</dbReference>
<dbReference type="InterPro" id="IPR036390">
    <property type="entry name" value="WH_DNA-bd_sf"/>
</dbReference>
<dbReference type="NCBIfam" id="TIGR00638">
    <property type="entry name" value="Mop"/>
    <property type="match status" value="1"/>
</dbReference>
<dbReference type="PIRSF" id="PIRSF005763">
    <property type="entry name" value="Txn_reg_ModE"/>
    <property type="match status" value="1"/>
</dbReference>
<evidence type="ECO:0000256" key="6">
    <source>
        <dbReference type="PIRSR" id="PIRSR005763-1"/>
    </source>
</evidence>
<dbReference type="OrthoDB" id="9800709at2"/>
<dbReference type="SUPFAM" id="SSF50331">
    <property type="entry name" value="MOP-like"/>
    <property type="match status" value="2"/>
</dbReference>
<gene>
    <name evidence="8" type="ORF">SAMN05216602_1353</name>
</gene>
<dbReference type="InterPro" id="IPR000847">
    <property type="entry name" value="LysR_HTH_N"/>
</dbReference>
<dbReference type="Proteomes" id="UP000183018">
    <property type="component" value="Unassembled WGS sequence"/>
</dbReference>
<dbReference type="PROSITE" id="PS51866">
    <property type="entry name" value="MOP"/>
    <property type="match status" value="2"/>
</dbReference>
<keyword evidence="4" id="KW-0677">Repeat</keyword>
<dbReference type="NCBIfam" id="TIGR00637">
    <property type="entry name" value="ModE_repress"/>
    <property type="match status" value="1"/>
</dbReference>
<evidence type="ECO:0000256" key="3">
    <source>
        <dbReference type="ARBA" id="ARBA00022505"/>
    </source>
</evidence>
<dbReference type="PANTHER" id="PTHR30432">
    <property type="entry name" value="TRANSCRIPTIONAL REGULATOR MODE"/>
    <property type="match status" value="1"/>
</dbReference>
<dbReference type="Gene3D" id="2.40.50.100">
    <property type="match status" value="2"/>
</dbReference>
<dbReference type="InterPro" id="IPR005116">
    <property type="entry name" value="Transp-assoc_OB_typ1"/>
</dbReference>
<name>A0A1I3I1Y3_9GAMM</name>
<keyword evidence="9" id="KW-1185">Reference proteome</keyword>
<sequence>MSTLSLLAQHVTRRPQRIALLEQIAAQGSITRAAKAAGMSYKAAWDAIDELNNLADQPLVARSVGGKGGGGARLTPAGERLLQLHQRLQAIQADLLQAAADDADLQVLGRLMLRTSARNQLSGRVQAIQPQGGNHLIAIELPGGASLQAQITRNSTAHLQLQAGTPLMVLIKAGWLQLSRPDQPPDPGLNALTGTIEQILAESDGPCEVRIALPNGQTLCAQAGAEQLAGQGLVAGSPVRAQFAASHVLLGTQV</sequence>
<dbReference type="InterPro" id="IPR004606">
    <property type="entry name" value="Mop_domain"/>
</dbReference>
<comment type="similarity">
    <text evidence="1 5">Belongs to the ModE family.</text>
</comment>
<keyword evidence="2 5" id="KW-0813">Transport</keyword>
<evidence type="ECO:0000256" key="4">
    <source>
        <dbReference type="ARBA" id="ARBA00022737"/>
    </source>
</evidence>
<dbReference type="Pfam" id="PF03459">
    <property type="entry name" value="TOBE"/>
    <property type="match status" value="2"/>
</dbReference>
<proteinExistence type="inferred from homology"/>
<evidence type="ECO:0000313" key="9">
    <source>
        <dbReference type="Proteomes" id="UP000183018"/>
    </source>
</evidence>
<dbReference type="GO" id="GO:0015689">
    <property type="term" value="P:molybdate ion transport"/>
    <property type="evidence" value="ECO:0007669"/>
    <property type="project" value="UniProtKB-UniRule"/>
</dbReference>
<dbReference type="InterPro" id="IPR036388">
    <property type="entry name" value="WH-like_DNA-bd_sf"/>
</dbReference>
<reference evidence="9" key="1">
    <citation type="submission" date="2016-10" db="EMBL/GenBank/DDBJ databases">
        <authorList>
            <person name="Varghese N."/>
            <person name="Submissions S."/>
        </authorList>
    </citation>
    <scope>NUCLEOTIDE SEQUENCE [LARGE SCALE GENOMIC DNA]</scope>
    <source>
        <strain evidence="9">LMG 22563</strain>
    </source>
</reference>
<dbReference type="GO" id="GO:0003700">
    <property type="term" value="F:DNA-binding transcription factor activity"/>
    <property type="evidence" value="ECO:0007669"/>
    <property type="project" value="InterPro"/>
</dbReference>
<dbReference type="InterPro" id="IPR003725">
    <property type="entry name" value="ModE-bd_N"/>
</dbReference>
<evidence type="ECO:0000256" key="5">
    <source>
        <dbReference type="PIRNR" id="PIRNR005763"/>
    </source>
</evidence>
<dbReference type="STRING" id="289370.SAMN05216602_1353"/>
<feature type="domain" description="Mop" evidence="7">
    <location>
        <begin position="114"/>
        <end position="180"/>
    </location>
</feature>
<evidence type="ECO:0000313" key="8">
    <source>
        <dbReference type="EMBL" id="SFI41951.1"/>
    </source>
</evidence>
<evidence type="ECO:0000256" key="1">
    <source>
        <dbReference type="ARBA" id="ARBA00008110"/>
    </source>
</evidence>
<evidence type="ECO:0000256" key="2">
    <source>
        <dbReference type="ARBA" id="ARBA00022448"/>
    </source>
</evidence>
<dbReference type="GO" id="GO:0030151">
    <property type="term" value="F:molybdenum ion binding"/>
    <property type="evidence" value="ECO:0007669"/>
    <property type="project" value="UniProtKB-UniRule"/>
</dbReference>
<dbReference type="Pfam" id="PF00126">
    <property type="entry name" value="HTH_1"/>
    <property type="match status" value="1"/>
</dbReference>
<accession>A0A1I3I1Y3</accession>
<dbReference type="InterPro" id="IPR016462">
    <property type="entry name" value="ModE"/>
</dbReference>
<keyword evidence="3 5" id="KW-0500">Molybdenum</keyword>
<feature type="region of interest" description="Required for dimer formation and molybdate binding" evidence="6">
    <location>
        <begin position="115"/>
        <end position="123"/>
    </location>
</feature>
<dbReference type="Gene3D" id="1.10.10.10">
    <property type="entry name" value="Winged helix-like DNA-binding domain superfamily/Winged helix DNA-binding domain"/>
    <property type="match status" value="1"/>
</dbReference>
<feature type="domain" description="Mop" evidence="7">
    <location>
        <begin position="185"/>
        <end position="252"/>
    </location>
</feature>
<dbReference type="AlphaFoldDB" id="A0A1I3I1Y3"/>